<feature type="transmembrane region" description="Helical" evidence="1">
    <location>
        <begin position="12"/>
        <end position="29"/>
    </location>
</feature>
<evidence type="ECO:0000313" key="2">
    <source>
        <dbReference type="EMBL" id="OGG13284.1"/>
    </source>
</evidence>
<keyword evidence="1" id="KW-0472">Membrane</keyword>
<reference evidence="2 3" key="1">
    <citation type="journal article" date="2016" name="Nat. Commun.">
        <title>Thousands of microbial genomes shed light on interconnected biogeochemical processes in an aquifer system.</title>
        <authorList>
            <person name="Anantharaman K."/>
            <person name="Brown C.T."/>
            <person name="Hug L.A."/>
            <person name="Sharon I."/>
            <person name="Castelle C.J."/>
            <person name="Probst A.J."/>
            <person name="Thomas B.C."/>
            <person name="Singh A."/>
            <person name="Wilkins M.J."/>
            <person name="Karaoz U."/>
            <person name="Brodie E.L."/>
            <person name="Williams K.H."/>
            <person name="Hubbard S.S."/>
            <person name="Banfield J.F."/>
        </authorList>
    </citation>
    <scope>NUCLEOTIDE SEQUENCE [LARGE SCALE GENOMIC DNA]</scope>
</reference>
<protein>
    <submittedName>
        <fullName evidence="2">Uncharacterized protein</fullName>
    </submittedName>
</protein>
<name>A0A1F5ZLT1_9BACT</name>
<evidence type="ECO:0000313" key="3">
    <source>
        <dbReference type="Proteomes" id="UP000176923"/>
    </source>
</evidence>
<dbReference type="Proteomes" id="UP000176923">
    <property type="component" value="Unassembled WGS sequence"/>
</dbReference>
<organism evidence="2 3">
    <name type="scientific">Candidatus Gottesmanbacteria bacterium RIFCSPHIGHO2_02_FULL_39_11</name>
    <dbReference type="NCBI Taxonomy" id="1798382"/>
    <lineage>
        <taxon>Bacteria</taxon>
        <taxon>Candidatus Gottesmaniibacteriota</taxon>
    </lineage>
</organism>
<accession>A0A1F5ZLT1</accession>
<proteinExistence type="predicted"/>
<keyword evidence="1" id="KW-1133">Transmembrane helix</keyword>
<gene>
    <name evidence="2" type="ORF">A3D77_05480</name>
</gene>
<dbReference type="EMBL" id="MFJL01000038">
    <property type="protein sequence ID" value="OGG13284.1"/>
    <property type="molecule type" value="Genomic_DNA"/>
</dbReference>
<dbReference type="AlphaFoldDB" id="A0A1F5ZLT1"/>
<keyword evidence="1" id="KW-0812">Transmembrane</keyword>
<dbReference type="STRING" id="1798382.A3D77_05480"/>
<sequence length="245" mass="28062">MKSNKKFYKKILAVSCILIIIISSLILTLRKKSTENYSANASVPLYSVCQNDRFLCDSLVLMTEEKFIDRIYSGTISSFDGSTHVTKTWQRDPSDNYIFTSADNNVETDRVIRTDGISVFKNNKTSKWQINQEDKRSDTDQKANNGSIVEQMGIDETIGSFLMDSPVRNNFSFLNLGTQNCNGVNCIEYQALDKTTTIENKKEYLYFDSTTHQFLKYVRIIPEFQVEYTFSYTSPSPIVLPSEIQ</sequence>
<comment type="caution">
    <text evidence="2">The sequence shown here is derived from an EMBL/GenBank/DDBJ whole genome shotgun (WGS) entry which is preliminary data.</text>
</comment>
<evidence type="ECO:0000256" key="1">
    <source>
        <dbReference type="SAM" id="Phobius"/>
    </source>
</evidence>